<dbReference type="InterPro" id="IPR000090">
    <property type="entry name" value="Flg_Motor_Flig"/>
</dbReference>
<dbReference type="PRINTS" id="PR00954">
    <property type="entry name" value="FLGMOTORFLIG"/>
</dbReference>
<gene>
    <name evidence="13" type="ORF">DESAMIL20_1175</name>
</gene>
<dbReference type="InterPro" id="IPR028263">
    <property type="entry name" value="FliG_N"/>
</dbReference>
<dbReference type="PANTHER" id="PTHR30534:SF0">
    <property type="entry name" value="FLAGELLAR MOTOR SWITCH PROTEIN FLIG"/>
    <property type="match status" value="1"/>
</dbReference>
<comment type="caution">
    <text evidence="13">The sequence shown here is derived from an EMBL/GenBank/DDBJ whole genome shotgun (WGS) entry which is preliminary data.</text>
</comment>
<proteinExistence type="inferred from homology"/>
<reference evidence="13 14" key="1">
    <citation type="journal article" date="2017" name="Front. Microbiol.">
        <title>Genome Sequence of Desulfurella amilsii Strain TR1 and Comparative Genomics of Desulfurellaceae Family.</title>
        <authorList>
            <person name="Florentino A.P."/>
            <person name="Stams A.J."/>
            <person name="Sanchez-Andrea I."/>
        </authorList>
    </citation>
    <scope>NUCLEOTIDE SEQUENCE [LARGE SCALE GENOMIC DNA]</scope>
    <source>
        <strain evidence="13 14">TR1</strain>
    </source>
</reference>
<evidence type="ECO:0000256" key="2">
    <source>
        <dbReference type="ARBA" id="ARBA00004413"/>
    </source>
</evidence>
<dbReference type="Pfam" id="PF14842">
    <property type="entry name" value="FliG_N"/>
    <property type="match status" value="1"/>
</dbReference>
<keyword evidence="14" id="KW-1185">Reference proteome</keyword>
<keyword evidence="6" id="KW-0145">Chemotaxis</keyword>
<evidence type="ECO:0000256" key="5">
    <source>
        <dbReference type="ARBA" id="ARBA00022475"/>
    </source>
</evidence>
<dbReference type="NCBIfam" id="TIGR00207">
    <property type="entry name" value="fliG"/>
    <property type="match status" value="1"/>
</dbReference>
<dbReference type="Proteomes" id="UP000194141">
    <property type="component" value="Unassembled WGS sequence"/>
</dbReference>
<dbReference type="PANTHER" id="PTHR30534">
    <property type="entry name" value="FLAGELLAR MOTOR SWITCH PROTEIN FLIG"/>
    <property type="match status" value="1"/>
</dbReference>
<dbReference type="GO" id="GO:0006935">
    <property type="term" value="P:chemotaxis"/>
    <property type="evidence" value="ECO:0007669"/>
    <property type="project" value="UniProtKB-KW"/>
</dbReference>
<dbReference type="GO" id="GO:0071973">
    <property type="term" value="P:bacterial-type flagellum-dependent cell motility"/>
    <property type="evidence" value="ECO:0007669"/>
    <property type="project" value="InterPro"/>
</dbReference>
<sequence>MCAQSSSAINSIDDLTPYQKAAILSVTLGDEVSAKLFKNLSKNEIEAISREIALMKKIDPDIAKAVVREFYQMLKAKEYAATGGLEYAKELLMKTLEPEEARKIIDKLVKLLESNVGFGYLENIDPKQLVKFIQNEHPQTIAVILSHLDQSKAAEVLGLLPKETQIDIVLRMASLENISPNVIKRVSEMLETKMEDLSGSNVEIGGIRAVSEVINRMGRTESKSLVDQIAEKNPDLASKIRDMMFVFEDIIKLSNSDIQEILKHVDKKDLTIAFKGAPEELNKKFFSNMSNRAAETLKEEMDFLGPVRVKDVERAQKAIVDIVRRLDEEGVISISGSGEEMLE</sequence>
<evidence type="ECO:0000256" key="3">
    <source>
        <dbReference type="ARBA" id="ARBA00010299"/>
    </source>
</evidence>
<dbReference type="Pfam" id="PF14841">
    <property type="entry name" value="FliG_M"/>
    <property type="match status" value="1"/>
</dbReference>
<keyword evidence="9" id="KW-0975">Bacterial flagellum</keyword>
<keyword evidence="7" id="KW-0283">Flagellar rotation</keyword>
<dbReference type="RefSeq" id="WP_086033863.1">
    <property type="nucleotide sequence ID" value="NZ_MDSU01000018.1"/>
</dbReference>
<dbReference type="InterPro" id="IPR011002">
    <property type="entry name" value="FliG_a-hlx"/>
</dbReference>
<feature type="domain" description="Flagellar motor switch protein FliG C-terminal" evidence="10">
    <location>
        <begin position="228"/>
        <end position="334"/>
    </location>
</feature>
<evidence type="ECO:0000259" key="12">
    <source>
        <dbReference type="Pfam" id="PF14842"/>
    </source>
</evidence>
<keyword evidence="13" id="KW-0282">Flagellum</keyword>
<dbReference type="GO" id="GO:0005886">
    <property type="term" value="C:plasma membrane"/>
    <property type="evidence" value="ECO:0007669"/>
    <property type="project" value="UniProtKB-SubCell"/>
</dbReference>
<evidence type="ECO:0000259" key="11">
    <source>
        <dbReference type="Pfam" id="PF14841"/>
    </source>
</evidence>
<keyword evidence="5" id="KW-1003">Cell membrane</keyword>
<feature type="domain" description="Flagellar motor switch protein FliG middle" evidence="11">
    <location>
        <begin position="126"/>
        <end position="198"/>
    </location>
</feature>
<evidence type="ECO:0000256" key="9">
    <source>
        <dbReference type="ARBA" id="ARBA00023143"/>
    </source>
</evidence>
<keyword evidence="8" id="KW-0472">Membrane</keyword>
<keyword evidence="13" id="KW-0969">Cilium</keyword>
<dbReference type="EMBL" id="MDSU01000018">
    <property type="protein sequence ID" value="OSS41622.1"/>
    <property type="molecule type" value="Genomic_DNA"/>
</dbReference>
<evidence type="ECO:0000256" key="1">
    <source>
        <dbReference type="ARBA" id="ARBA00004117"/>
    </source>
</evidence>
<evidence type="ECO:0000256" key="8">
    <source>
        <dbReference type="ARBA" id="ARBA00023136"/>
    </source>
</evidence>
<dbReference type="Gene3D" id="1.10.220.30">
    <property type="match status" value="3"/>
</dbReference>
<evidence type="ECO:0000313" key="13">
    <source>
        <dbReference type="EMBL" id="OSS41622.1"/>
    </source>
</evidence>
<accession>A0A1X4XVQ7</accession>
<name>A0A1X4XVQ7_9BACT</name>
<dbReference type="GO" id="GO:0003774">
    <property type="term" value="F:cytoskeletal motor activity"/>
    <property type="evidence" value="ECO:0007669"/>
    <property type="project" value="InterPro"/>
</dbReference>
<comment type="subcellular location">
    <subcellularLocation>
        <location evidence="1">Bacterial flagellum basal body</location>
    </subcellularLocation>
    <subcellularLocation>
        <location evidence="2">Cell membrane</location>
        <topology evidence="2">Peripheral membrane protein</topology>
        <orientation evidence="2">Cytoplasmic side</orientation>
    </subcellularLocation>
</comment>
<feature type="domain" description="Flagellar motor switch protein FliG N-terminal" evidence="12">
    <location>
        <begin position="15"/>
        <end position="112"/>
    </location>
</feature>
<evidence type="ECO:0000313" key="14">
    <source>
        <dbReference type="Proteomes" id="UP000194141"/>
    </source>
</evidence>
<organism evidence="13 14">
    <name type="scientific">Desulfurella amilsii</name>
    <dbReference type="NCBI Taxonomy" id="1562698"/>
    <lineage>
        <taxon>Bacteria</taxon>
        <taxon>Pseudomonadati</taxon>
        <taxon>Campylobacterota</taxon>
        <taxon>Desulfurellia</taxon>
        <taxon>Desulfurellales</taxon>
        <taxon>Desulfurellaceae</taxon>
        <taxon>Desulfurella</taxon>
    </lineage>
</organism>
<keyword evidence="13" id="KW-0966">Cell projection</keyword>
<dbReference type="InterPro" id="IPR023087">
    <property type="entry name" value="Flg_Motor_Flig_C"/>
</dbReference>
<comment type="similarity">
    <text evidence="3">Belongs to the FliG family.</text>
</comment>
<dbReference type="GO" id="GO:0009425">
    <property type="term" value="C:bacterial-type flagellum basal body"/>
    <property type="evidence" value="ECO:0007669"/>
    <property type="project" value="UniProtKB-SubCell"/>
</dbReference>
<evidence type="ECO:0000259" key="10">
    <source>
        <dbReference type="Pfam" id="PF01706"/>
    </source>
</evidence>
<protein>
    <recommendedName>
        <fullName evidence="4">Flagellar motor switch protein FliG</fullName>
    </recommendedName>
</protein>
<evidence type="ECO:0000256" key="7">
    <source>
        <dbReference type="ARBA" id="ARBA00022779"/>
    </source>
</evidence>
<dbReference type="PIRSF" id="PIRSF003161">
    <property type="entry name" value="FliG"/>
    <property type="match status" value="1"/>
</dbReference>
<evidence type="ECO:0000256" key="4">
    <source>
        <dbReference type="ARBA" id="ARBA00021870"/>
    </source>
</evidence>
<dbReference type="AlphaFoldDB" id="A0A1X4XVQ7"/>
<dbReference type="SUPFAM" id="SSF48029">
    <property type="entry name" value="FliG"/>
    <property type="match status" value="2"/>
</dbReference>
<dbReference type="STRING" id="1562698.DESAMIL20_1175"/>
<dbReference type="OrthoDB" id="9780302at2"/>
<dbReference type="InterPro" id="IPR032779">
    <property type="entry name" value="FliG_M"/>
</dbReference>
<evidence type="ECO:0000256" key="6">
    <source>
        <dbReference type="ARBA" id="ARBA00022500"/>
    </source>
</evidence>
<dbReference type="Pfam" id="PF01706">
    <property type="entry name" value="FliG_C"/>
    <property type="match status" value="1"/>
</dbReference>